<organism evidence="2">
    <name type="scientific">Aphanomyces invadans</name>
    <dbReference type="NCBI Taxonomy" id="157072"/>
    <lineage>
        <taxon>Eukaryota</taxon>
        <taxon>Sar</taxon>
        <taxon>Stramenopiles</taxon>
        <taxon>Oomycota</taxon>
        <taxon>Saprolegniomycetes</taxon>
        <taxon>Saprolegniales</taxon>
        <taxon>Verrucalvaceae</taxon>
        <taxon>Aphanomyces</taxon>
    </lineage>
</organism>
<evidence type="ECO:0000256" key="1">
    <source>
        <dbReference type="SAM" id="MobiDB-lite"/>
    </source>
</evidence>
<dbReference type="VEuPathDB" id="FungiDB:H310_14478"/>
<dbReference type="GeneID" id="20091528"/>
<sequence length="308" mass="34730">MSTSASRCNLPCLKRNADECGEPCHVNSPSSFTSDSSSTRSKRSTARPRPLPKRPRRLRFRMQFVAPGAKYPRVRIQRFQRLHPHRSCRLHTAAQCFCRHTRQLAADKCDGPAATYHVCMDAIRCQRAHRFQLGAPHYRVQLGRPARAVHIHPNVLYWSSHIAERTGLCGLAGAARTCTAVSLSAVQPSRHRRWNGRCRMQWTLGDASVAPSQHRHDVLGVGHEWRSQERTFEGCAIFARKPRRRVHCVCHAQCCGTKAHGDCRVLAVESIGRVHVVHVSACRSIGLPGRGRVPLCKRKTRNQWPTSI</sequence>
<dbReference type="EMBL" id="KI914022">
    <property type="protein sequence ID" value="ETV90812.1"/>
    <property type="molecule type" value="Genomic_DNA"/>
</dbReference>
<reference evidence="2" key="1">
    <citation type="submission" date="2013-12" db="EMBL/GenBank/DDBJ databases">
        <title>The Genome Sequence of Aphanomyces invadans NJM9701.</title>
        <authorList>
            <consortium name="The Broad Institute Genomics Platform"/>
            <person name="Russ C."/>
            <person name="Tyler B."/>
            <person name="van West P."/>
            <person name="Dieguez-Uribeondo J."/>
            <person name="Young S.K."/>
            <person name="Zeng Q."/>
            <person name="Gargeya S."/>
            <person name="Fitzgerald M."/>
            <person name="Abouelleil A."/>
            <person name="Alvarado L."/>
            <person name="Chapman S.B."/>
            <person name="Gainer-Dewar J."/>
            <person name="Goldberg J."/>
            <person name="Griggs A."/>
            <person name="Gujja S."/>
            <person name="Hansen M."/>
            <person name="Howarth C."/>
            <person name="Imamovic A."/>
            <person name="Ireland A."/>
            <person name="Larimer J."/>
            <person name="McCowan C."/>
            <person name="Murphy C."/>
            <person name="Pearson M."/>
            <person name="Poon T.W."/>
            <person name="Priest M."/>
            <person name="Roberts A."/>
            <person name="Saif S."/>
            <person name="Shea T."/>
            <person name="Sykes S."/>
            <person name="Wortman J."/>
            <person name="Nusbaum C."/>
            <person name="Birren B."/>
        </authorList>
    </citation>
    <scope>NUCLEOTIDE SEQUENCE [LARGE SCALE GENOMIC DNA]</scope>
    <source>
        <strain evidence="2">NJM9701</strain>
    </source>
</reference>
<feature type="compositionally biased region" description="Low complexity" evidence="1">
    <location>
        <begin position="28"/>
        <end position="39"/>
    </location>
</feature>
<evidence type="ECO:0000313" key="2">
    <source>
        <dbReference type="EMBL" id="ETV90811.1"/>
    </source>
</evidence>
<gene>
    <name evidence="2" type="ORF">H310_14478</name>
</gene>
<feature type="compositionally biased region" description="Basic residues" evidence="1">
    <location>
        <begin position="40"/>
        <end position="54"/>
    </location>
</feature>
<protein>
    <submittedName>
        <fullName evidence="2">Uncharacterized protein</fullName>
    </submittedName>
</protein>
<accession>A0A024TB30</accession>
<feature type="region of interest" description="Disordered" evidence="1">
    <location>
        <begin position="23"/>
        <end position="54"/>
    </location>
</feature>
<dbReference type="RefSeq" id="XP_008880568.1">
    <property type="nucleotide sequence ID" value="XM_008882346.1"/>
</dbReference>
<name>A0A024TB30_9STRA</name>
<dbReference type="EMBL" id="KI914022">
    <property type="protein sequence ID" value="ETV90811.1"/>
    <property type="molecule type" value="Genomic_DNA"/>
</dbReference>
<dbReference type="RefSeq" id="XP_008880569.1">
    <property type="nucleotide sequence ID" value="XM_008882347.1"/>
</dbReference>
<proteinExistence type="predicted"/>
<dbReference type="AlphaFoldDB" id="A0A024TB30"/>